<protein>
    <recommendedName>
        <fullName evidence="4">DDE Tnp4 domain-containing protein</fullName>
    </recommendedName>
</protein>
<reference evidence="5" key="1">
    <citation type="submission" date="2021-01" db="EMBL/GenBank/DDBJ databases">
        <title>Phytophthora aleatoria, a newly-described species from Pinus radiata is distinct from Phytophthora cactorum isolates based on comparative genomics.</title>
        <authorList>
            <person name="Mcdougal R."/>
            <person name="Panda P."/>
            <person name="Williams N."/>
            <person name="Studholme D.J."/>
        </authorList>
    </citation>
    <scope>NUCLEOTIDE SEQUENCE</scope>
    <source>
        <strain evidence="5">NZFS 3830</strain>
    </source>
</reference>
<sequence length="236" mass="26828">MSTFLGSWSKRSPSVADRKMPSNSRKKVLLAGLRSRYVTRRERVEHPLTSYHLPEPDARGGVQDQFSNDQTLFFFAVCQLIAGHHEFQGVAGKQQECSVELHVMALLKMLGSIDGQRHLADFLSVGGHTAATLLSKRVVCELLSFKADVIFWPEADERREISERTKNISGLPHCIGLIDGTLFPLFQRPKYHGEDFFSRKRCYAIKALIVCDDLAHIRYENTGWSGSSYDNRVWRN</sequence>
<evidence type="ECO:0000256" key="1">
    <source>
        <dbReference type="ARBA" id="ARBA00001968"/>
    </source>
</evidence>
<dbReference type="VEuPathDB" id="FungiDB:PC110_g19035"/>
<dbReference type="InterPro" id="IPR027806">
    <property type="entry name" value="HARBI1_dom"/>
</dbReference>
<dbReference type="Proteomes" id="UP000688947">
    <property type="component" value="Unassembled WGS sequence"/>
</dbReference>
<organism evidence="5 6">
    <name type="scientific">Phytophthora cactorum</name>
    <dbReference type="NCBI Taxonomy" id="29920"/>
    <lineage>
        <taxon>Eukaryota</taxon>
        <taxon>Sar</taxon>
        <taxon>Stramenopiles</taxon>
        <taxon>Oomycota</taxon>
        <taxon>Peronosporomycetes</taxon>
        <taxon>Peronosporales</taxon>
        <taxon>Peronosporaceae</taxon>
        <taxon>Phytophthora</taxon>
    </lineage>
</organism>
<dbReference type="EMBL" id="JAENGZ010002034">
    <property type="protein sequence ID" value="KAG6945162.1"/>
    <property type="molecule type" value="Genomic_DNA"/>
</dbReference>
<dbReference type="GO" id="GO:0046872">
    <property type="term" value="F:metal ion binding"/>
    <property type="evidence" value="ECO:0007669"/>
    <property type="project" value="UniProtKB-KW"/>
</dbReference>
<evidence type="ECO:0000256" key="2">
    <source>
        <dbReference type="ARBA" id="ARBA00022723"/>
    </source>
</evidence>
<accession>A0A8T1TRI2</accession>
<feature type="compositionally biased region" description="Polar residues" evidence="3">
    <location>
        <begin position="1"/>
        <end position="12"/>
    </location>
</feature>
<gene>
    <name evidence="5" type="ORF">JG687_00017452</name>
</gene>
<feature type="domain" description="DDE Tnp4" evidence="4">
    <location>
        <begin position="178"/>
        <end position="236"/>
    </location>
</feature>
<evidence type="ECO:0000313" key="6">
    <source>
        <dbReference type="Proteomes" id="UP000688947"/>
    </source>
</evidence>
<dbReference type="OrthoDB" id="113310at2759"/>
<evidence type="ECO:0000256" key="3">
    <source>
        <dbReference type="SAM" id="MobiDB-lite"/>
    </source>
</evidence>
<keyword evidence="2" id="KW-0479">Metal-binding</keyword>
<feature type="region of interest" description="Disordered" evidence="3">
    <location>
        <begin position="1"/>
        <end position="23"/>
    </location>
</feature>
<evidence type="ECO:0000313" key="5">
    <source>
        <dbReference type="EMBL" id="KAG6945162.1"/>
    </source>
</evidence>
<proteinExistence type="predicted"/>
<name>A0A8T1TRI2_9STRA</name>
<dbReference type="AlphaFoldDB" id="A0A8T1TRI2"/>
<evidence type="ECO:0000259" key="4">
    <source>
        <dbReference type="Pfam" id="PF13359"/>
    </source>
</evidence>
<comment type="cofactor">
    <cofactor evidence="1">
        <name>a divalent metal cation</name>
        <dbReference type="ChEBI" id="CHEBI:60240"/>
    </cofactor>
</comment>
<comment type="caution">
    <text evidence="5">The sequence shown here is derived from an EMBL/GenBank/DDBJ whole genome shotgun (WGS) entry which is preliminary data.</text>
</comment>
<dbReference type="Pfam" id="PF13359">
    <property type="entry name" value="DDE_Tnp_4"/>
    <property type="match status" value="1"/>
</dbReference>